<name>A0A3Q8UBP3_9APIC</name>
<evidence type="ECO:0000256" key="1">
    <source>
        <dbReference type="ARBA" id="ARBA00001974"/>
    </source>
</evidence>
<dbReference type="PANTHER" id="PTHR19370">
    <property type="entry name" value="NADH-CYTOCHROME B5 REDUCTASE"/>
    <property type="match status" value="1"/>
</dbReference>
<comment type="cofactor">
    <cofactor evidence="1 6 7">
        <name>FAD</name>
        <dbReference type="ChEBI" id="CHEBI:57692"/>
    </cofactor>
</comment>
<dbReference type="CDD" id="cd06183">
    <property type="entry name" value="cyt_b5_reduct_like"/>
    <property type="match status" value="1"/>
</dbReference>
<evidence type="ECO:0000256" key="6">
    <source>
        <dbReference type="PIRSR" id="PIRSR601834-1"/>
    </source>
</evidence>
<feature type="binding site" evidence="6">
    <location>
        <position position="123"/>
    </location>
    <ligand>
        <name>FAD</name>
        <dbReference type="ChEBI" id="CHEBI:57692"/>
    </ligand>
</feature>
<evidence type="ECO:0000256" key="5">
    <source>
        <dbReference type="ARBA" id="ARBA00023027"/>
    </source>
</evidence>
<dbReference type="EMBL" id="MK265937">
    <property type="protein sequence ID" value="AZL94387.1"/>
    <property type="molecule type" value="mRNA"/>
</dbReference>
<dbReference type="InterPro" id="IPR017938">
    <property type="entry name" value="Riboflavin_synthase-like_b-brl"/>
</dbReference>
<comment type="similarity">
    <text evidence="7">Belongs to the flavoprotein pyridine nucleotide cytochrome reductase family.</text>
</comment>
<keyword evidence="5 7" id="KW-0520">NAD</keyword>
<feature type="binding site" evidence="6">
    <location>
        <position position="155"/>
    </location>
    <ligand>
        <name>FAD</name>
        <dbReference type="ChEBI" id="CHEBI:57692"/>
    </ligand>
</feature>
<dbReference type="FunFam" id="3.40.50.80:FF:000009">
    <property type="entry name" value="NADH-cytochrome b5 reductase"/>
    <property type="match status" value="1"/>
</dbReference>
<dbReference type="GO" id="GO:0090524">
    <property type="term" value="F:cytochrome-b5 reductase activity, acting on NADH"/>
    <property type="evidence" value="ECO:0007669"/>
    <property type="project" value="UniProtKB-EC"/>
</dbReference>
<feature type="domain" description="FAD-binding FR-type" evidence="8">
    <location>
        <begin position="55"/>
        <end position="180"/>
    </location>
</feature>
<feature type="binding site" evidence="6">
    <location>
        <position position="137"/>
    </location>
    <ligand>
        <name>FAD</name>
        <dbReference type="ChEBI" id="CHEBI:57692"/>
    </ligand>
</feature>
<organism evidence="9">
    <name type="scientific">Nephromyces sp. MMRI</name>
    <dbReference type="NCBI Taxonomy" id="2496275"/>
    <lineage>
        <taxon>Eukaryota</taxon>
        <taxon>Sar</taxon>
        <taxon>Alveolata</taxon>
        <taxon>Apicomplexa</taxon>
        <taxon>Aconoidasida</taxon>
        <taxon>Nephromycida</taxon>
        <taxon>Nephromyces</taxon>
    </lineage>
</organism>
<dbReference type="AlphaFoldDB" id="A0A3Q8UBP3"/>
<dbReference type="Pfam" id="PF00175">
    <property type="entry name" value="NAD_binding_1"/>
    <property type="match status" value="1"/>
</dbReference>
<dbReference type="PROSITE" id="PS51384">
    <property type="entry name" value="FAD_FR"/>
    <property type="match status" value="1"/>
</dbReference>
<dbReference type="Gene3D" id="2.40.30.10">
    <property type="entry name" value="Translation factors"/>
    <property type="match status" value="1"/>
</dbReference>
<dbReference type="InterPro" id="IPR008333">
    <property type="entry name" value="Cbr1-like_FAD-bd_dom"/>
</dbReference>
<evidence type="ECO:0000313" key="9">
    <source>
        <dbReference type="EMBL" id="AZL94386.1"/>
    </source>
</evidence>
<dbReference type="SUPFAM" id="SSF63380">
    <property type="entry name" value="Riboflavin synthase domain-like"/>
    <property type="match status" value="1"/>
</dbReference>
<feature type="binding site" evidence="6">
    <location>
        <position position="139"/>
    </location>
    <ligand>
        <name>FAD</name>
        <dbReference type="ChEBI" id="CHEBI:57692"/>
    </ligand>
</feature>
<evidence type="ECO:0000256" key="7">
    <source>
        <dbReference type="RuleBase" id="RU361226"/>
    </source>
</evidence>
<comment type="catalytic activity">
    <reaction evidence="7">
        <text>2 Fe(III)-[cytochrome b5] + NADH = 2 Fe(II)-[cytochrome b5] + NAD(+) + H(+)</text>
        <dbReference type="Rhea" id="RHEA:46680"/>
        <dbReference type="Rhea" id="RHEA-COMP:10438"/>
        <dbReference type="Rhea" id="RHEA-COMP:10439"/>
        <dbReference type="ChEBI" id="CHEBI:15378"/>
        <dbReference type="ChEBI" id="CHEBI:29033"/>
        <dbReference type="ChEBI" id="CHEBI:29034"/>
        <dbReference type="ChEBI" id="CHEBI:57540"/>
        <dbReference type="ChEBI" id="CHEBI:57945"/>
        <dbReference type="EC" id="1.6.2.2"/>
    </reaction>
</comment>
<dbReference type="PRINTS" id="PR00371">
    <property type="entry name" value="FPNCR"/>
</dbReference>
<accession>A0A3Q8UBP3</accession>
<dbReference type="InterPro" id="IPR017927">
    <property type="entry name" value="FAD-bd_FR_type"/>
</dbReference>
<dbReference type="PRINTS" id="PR00406">
    <property type="entry name" value="CYTB5RDTASE"/>
</dbReference>
<dbReference type="InterPro" id="IPR001709">
    <property type="entry name" value="Flavoprot_Pyr_Nucl_cyt_Rdtase"/>
</dbReference>
<dbReference type="InterPro" id="IPR001433">
    <property type="entry name" value="OxRdtase_FAD/NAD-bd"/>
</dbReference>
<evidence type="ECO:0000256" key="3">
    <source>
        <dbReference type="ARBA" id="ARBA00022827"/>
    </source>
</evidence>
<keyword evidence="2 6" id="KW-0285">Flavoprotein</keyword>
<reference evidence="9" key="1">
    <citation type="journal article" date="2018" name="Genome Biol. Evol.">
        <title>Nephromyces encodes a urate metabolism pathway and predicted peroxisomes, demonstrating these are not ancient losses of apicomplexans.</title>
        <authorList>
            <person name="Paight C."/>
            <person name="Slamovits C.H."/>
            <person name="Saffo M.B."/>
            <person name="Lane C.E."/>
        </authorList>
    </citation>
    <scope>NUCLEOTIDE SEQUENCE</scope>
    <source>
        <strain evidence="9">Neph167</strain>
        <strain evidence="10">Neph168</strain>
    </source>
</reference>
<dbReference type="InterPro" id="IPR039261">
    <property type="entry name" value="FNR_nucleotide-bd"/>
</dbReference>
<dbReference type="SUPFAM" id="SSF52343">
    <property type="entry name" value="Ferredoxin reductase-like, C-terminal NADP-linked domain"/>
    <property type="match status" value="1"/>
</dbReference>
<feature type="binding site" evidence="6">
    <location>
        <position position="121"/>
    </location>
    <ligand>
        <name>FAD</name>
        <dbReference type="ChEBI" id="CHEBI:57692"/>
    </ligand>
</feature>
<feature type="binding site" evidence="6">
    <location>
        <position position="207"/>
    </location>
    <ligand>
        <name>FAD</name>
        <dbReference type="ChEBI" id="CHEBI:57692"/>
    </ligand>
</feature>
<sequence length="323" mass="36614">MKLPNYFYTYFLANFLKFQCLSHQKLTFPYKGMAAFYYYSSTSSPPPQKRPFLDGKRKKMKIIGKDSVSPDSFLFTFSIGDYTELGLPICQHLKVFSPNPTGKVPGQWNGKPTESGSEIFRKYTPISHSVASAAQLIIKVYRKDENPSFPDGGKVSQYFETLEVGDFIDVDGPVGKMTYLGKGVFLKDGKTHTFKKLALLAGGTGITPHFQLISAILEDSRDNTEMRLIYASKTEKDIFLRKEFDELEKNSNGQFKITYTIDKATKDWPHESGYINTNMIQKYMPGPSEDTLVIMCGPNAMKLQAIVPSLKELGYDFNFVWNF</sequence>
<protein>
    <recommendedName>
        <fullName evidence="7">NADH-cytochrome b5 reductase</fullName>
        <ecNumber evidence="7">1.6.2.2</ecNumber>
    </recommendedName>
</protein>
<keyword evidence="4 7" id="KW-0560">Oxidoreductase</keyword>
<evidence type="ECO:0000256" key="4">
    <source>
        <dbReference type="ARBA" id="ARBA00023002"/>
    </source>
</evidence>
<evidence type="ECO:0000259" key="8">
    <source>
        <dbReference type="PROSITE" id="PS51384"/>
    </source>
</evidence>
<proteinExistence type="evidence at transcript level"/>
<dbReference type="Pfam" id="PF00970">
    <property type="entry name" value="FAD_binding_6"/>
    <property type="match status" value="1"/>
</dbReference>
<dbReference type="GO" id="GO:0071949">
    <property type="term" value="F:FAD binding"/>
    <property type="evidence" value="ECO:0007669"/>
    <property type="project" value="TreeGrafter"/>
</dbReference>
<dbReference type="EC" id="1.6.2.2" evidence="7"/>
<evidence type="ECO:0000256" key="2">
    <source>
        <dbReference type="ARBA" id="ARBA00022630"/>
    </source>
</evidence>
<evidence type="ECO:0000313" key="10">
    <source>
        <dbReference type="EMBL" id="AZL94387.1"/>
    </source>
</evidence>
<keyword evidence="3 6" id="KW-0274">FAD</keyword>
<feature type="binding site" evidence="6">
    <location>
        <position position="156"/>
    </location>
    <ligand>
        <name>FAD</name>
        <dbReference type="ChEBI" id="CHEBI:57692"/>
    </ligand>
</feature>
<feature type="binding site" evidence="6">
    <location>
        <position position="154"/>
    </location>
    <ligand>
        <name>FAD</name>
        <dbReference type="ChEBI" id="CHEBI:57692"/>
    </ligand>
</feature>
<dbReference type="Gene3D" id="3.40.50.80">
    <property type="entry name" value="Nucleotide-binding domain of ferredoxin-NADP reductase (FNR) module"/>
    <property type="match status" value="1"/>
</dbReference>
<dbReference type="EMBL" id="MK265936">
    <property type="protein sequence ID" value="AZL94386.1"/>
    <property type="molecule type" value="mRNA"/>
</dbReference>
<dbReference type="InterPro" id="IPR001834">
    <property type="entry name" value="CBR-like"/>
</dbReference>
<dbReference type="PANTHER" id="PTHR19370:SF185">
    <property type="entry name" value="NADH-CYTOCHROME B5 REDUCTASE"/>
    <property type="match status" value="1"/>
</dbReference>